<evidence type="ECO:0000313" key="1">
    <source>
        <dbReference type="EMBL" id="QRF66363.1"/>
    </source>
</evidence>
<keyword evidence="2" id="KW-1185">Reference proteome</keyword>
<dbReference type="Proteomes" id="UP000596387">
    <property type="component" value="Chromosome"/>
</dbReference>
<dbReference type="EMBL" id="CP047166">
    <property type="protein sequence ID" value="QRF66363.1"/>
    <property type="molecule type" value="Genomic_DNA"/>
</dbReference>
<protein>
    <submittedName>
        <fullName evidence="1">Uncharacterized protein</fullName>
    </submittedName>
</protein>
<proteinExistence type="predicted"/>
<evidence type="ECO:0000313" key="2">
    <source>
        <dbReference type="Proteomes" id="UP000596387"/>
    </source>
</evidence>
<organism evidence="1 2">
    <name type="scientific">Ponticoccus alexandrii</name>
    <dbReference type="NCBI Taxonomy" id="1943633"/>
    <lineage>
        <taxon>Bacteria</taxon>
        <taxon>Pseudomonadati</taxon>
        <taxon>Pseudomonadota</taxon>
        <taxon>Alphaproteobacteria</taxon>
        <taxon>Rhodobacterales</taxon>
        <taxon>Roseobacteraceae</taxon>
        <taxon>Ponticoccus</taxon>
    </lineage>
</organism>
<gene>
    <name evidence="1" type="ORF">GQA70_08605</name>
</gene>
<dbReference type="RefSeq" id="WP_251374236.1">
    <property type="nucleotide sequence ID" value="NZ_CP047166.1"/>
</dbReference>
<reference evidence="1 2" key="1">
    <citation type="submission" date="2019-12" db="EMBL/GenBank/DDBJ databases">
        <title>Complete Genome Sequence of a Quorum-Sensing Bacterium,Rhodobacteraceae bacterium C31, Isolated from a marine microalgae symbiotic bacteria.</title>
        <authorList>
            <person name="Zhang Y."/>
        </authorList>
    </citation>
    <scope>NUCLEOTIDE SEQUENCE [LARGE SCALE GENOMIC DNA]</scope>
    <source>
        <strain evidence="1 2">C31</strain>
    </source>
</reference>
<accession>A0ABX7F771</accession>
<sequence length="109" mass="12328">MHLDLEPFAVAHGFDRFPLAVPGLCFNPSCGRRFEPARAWQVYCCTACRKAGEREFARIGTLAAPALLAWRAGKYETRDPDLRDIASAGRRYIGNLQTRWVQSRAERMA</sequence>
<name>A0ABX7F771_9RHOB</name>